<reference evidence="1" key="1">
    <citation type="submission" date="2018-05" db="EMBL/GenBank/DDBJ databases">
        <authorList>
            <person name="Lanie J.A."/>
            <person name="Ng W.-L."/>
            <person name="Kazmierczak K.M."/>
            <person name="Andrzejewski T.M."/>
            <person name="Davidsen T.M."/>
            <person name="Wayne K.J."/>
            <person name="Tettelin H."/>
            <person name="Glass J.I."/>
            <person name="Rusch D."/>
            <person name="Podicherti R."/>
            <person name="Tsui H.-C.T."/>
            <person name="Winkler M.E."/>
        </authorList>
    </citation>
    <scope>NUCLEOTIDE SEQUENCE</scope>
</reference>
<organism evidence="1">
    <name type="scientific">marine metagenome</name>
    <dbReference type="NCBI Taxonomy" id="408172"/>
    <lineage>
        <taxon>unclassified sequences</taxon>
        <taxon>metagenomes</taxon>
        <taxon>ecological metagenomes</taxon>
    </lineage>
</organism>
<sequence>MMSRIFQETQHLVFLWNKKRNNDKPKLYFKDFLQTSSEINLGDNREF</sequence>
<accession>A0A382DJ94</accession>
<name>A0A382DJ94_9ZZZZ</name>
<dbReference type="AlphaFoldDB" id="A0A382DJ94"/>
<evidence type="ECO:0000313" key="1">
    <source>
        <dbReference type="EMBL" id="SVB37791.1"/>
    </source>
</evidence>
<protein>
    <submittedName>
        <fullName evidence="1">Uncharacterized protein</fullName>
    </submittedName>
</protein>
<gene>
    <name evidence="1" type="ORF">METZ01_LOCUS190645</name>
</gene>
<dbReference type="EMBL" id="UINC01039385">
    <property type="protein sequence ID" value="SVB37791.1"/>
    <property type="molecule type" value="Genomic_DNA"/>
</dbReference>
<proteinExistence type="predicted"/>